<evidence type="ECO:0000259" key="2">
    <source>
        <dbReference type="Pfam" id="PF05170"/>
    </source>
</evidence>
<evidence type="ECO:0000313" key="4">
    <source>
        <dbReference type="Proteomes" id="UP000031631"/>
    </source>
</evidence>
<gene>
    <name evidence="3" type="ORF">TBH_C1099</name>
</gene>
<dbReference type="GO" id="GO:0005886">
    <property type="term" value="C:plasma membrane"/>
    <property type="evidence" value="ECO:0007669"/>
    <property type="project" value="TreeGrafter"/>
</dbReference>
<dbReference type="AlphaFoldDB" id="A0A7U6GI18"/>
<evidence type="ECO:0000313" key="3">
    <source>
        <dbReference type="EMBL" id="BAO44028.1"/>
    </source>
</evidence>
<proteinExistence type="predicted"/>
<dbReference type="Pfam" id="PF05170">
    <property type="entry name" value="AsmA"/>
    <property type="match status" value="1"/>
</dbReference>
<keyword evidence="4" id="KW-1185">Reference proteome</keyword>
<dbReference type="PANTHER" id="PTHR30441">
    <property type="entry name" value="DUF748 DOMAIN-CONTAINING PROTEIN"/>
    <property type="match status" value="1"/>
</dbReference>
<accession>A0A7U6GI18</accession>
<feature type="domain" description="AsmA" evidence="2">
    <location>
        <begin position="2"/>
        <end position="590"/>
    </location>
</feature>
<reference evidence="3 4" key="1">
    <citation type="journal article" date="2014" name="PLoS ONE">
        <title>Physiological and genomic features of a novel sulfur-oxidizing gammaproteobacterium belonging to a previously uncultivated symbiotic lineage isolated from a hydrothermal vent.</title>
        <authorList>
            <person name="Nunoura T."/>
            <person name="Takaki Y."/>
            <person name="Kazama H."/>
            <person name="Kakuta J."/>
            <person name="Shimamura S."/>
            <person name="Makita H."/>
            <person name="Hirai M."/>
            <person name="Miyazaki M."/>
            <person name="Takai K."/>
        </authorList>
    </citation>
    <scope>NUCLEOTIDE SEQUENCE [LARGE SCALE GENOMIC DNA]</scope>
    <source>
        <strain evidence="3 4">Hiromi1</strain>
    </source>
</reference>
<keyword evidence="1" id="KW-0812">Transmembrane</keyword>
<sequence>MKIIKWLIGLLVTLVVIVALGVVALKWFVDEDMLKDKASIAFKEQTGQELKIAGPLNWSVFPWVGLELGDVTIGSAPGFGDTPLAVVKRLDVKVALKPLLQKKVAVDTVVLRGVRLDLRRDRNGKVNWEGLAKAGEGKPDTAPRKKAEKSDFDMQDFDFRLQGVEVEDASFHFTDELEGNNLQLDDLNFTMGELRPGKPVPLRLRFQVKNSRPLVKVALELSTDMVFQADFQRLDLSALSLDVDAQGENLPAEGVKLALASNIGLDRKAGVLALSDFSLSGMNVDVTGDMSVSALNSDQPRVEARLALQNTNLRQLLTLVGVELKTTDPDVLKRVSANFFVAQEGDGLTVKPLSISLDDSKIDGSLKILSFKGPVVRAGFKLDAMDLDRYLPPAEQAQASSGGAAAKPAGQGGKPDFTALRKLDLDADLGIGRLKVSGLTMENIVLKLRSHKGVLNLDPLTAALYQGKLKMNAQLDVRKDTPRFNARETLSGIQIEPLLNDLTGNAQLRGTGDIKMDINSQGLDDASIRRHLNGNFAINFRDGAYIGINIAQAIRKAMGQATTDEPEETDFAELKGTGVIRKGVVDNQDLYLASPVLRVTGKGKVDLVKEQADYLLTTKVVDSLKGQGGADASKLKGVAIPVRISGDIRDPSIRVDVAAALKSNAEYKVKEKIQEKVKDKLGTDALKGLFGG</sequence>
<protein>
    <submittedName>
        <fullName evidence="3">AsmA protein</fullName>
    </submittedName>
</protein>
<keyword evidence="1" id="KW-1133">Transmembrane helix</keyword>
<keyword evidence="1" id="KW-0472">Membrane</keyword>
<organism evidence="3 4">
    <name type="scientific">Thiolapillus brandeum</name>
    <dbReference type="NCBI Taxonomy" id="1076588"/>
    <lineage>
        <taxon>Bacteria</taxon>
        <taxon>Pseudomonadati</taxon>
        <taxon>Pseudomonadota</taxon>
        <taxon>Gammaproteobacteria</taxon>
        <taxon>Chromatiales</taxon>
        <taxon>Sedimenticolaceae</taxon>
        <taxon>Thiolapillus</taxon>
    </lineage>
</organism>
<dbReference type="GO" id="GO:0090313">
    <property type="term" value="P:regulation of protein targeting to membrane"/>
    <property type="evidence" value="ECO:0007669"/>
    <property type="project" value="TreeGrafter"/>
</dbReference>
<feature type="transmembrane region" description="Helical" evidence="1">
    <location>
        <begin position="7"/>
        <end position="29"/>
    </location>
</feature>
<dbReference type="OrthoDB" id="9766390at2"/>
<dbReference type="InterPro" id="IPR052894">
    <property type="entry name" value="AsmA-related"/>
</dbReference>
<name>A0A7U6GI18_9GAMM</name>
<dbReference type="EMBL" id="AP012273">
    <property type="protein sequence ID" value="BAO44028.1"/>
    <property type="molecule type" value="Genomic_DNA"/>
</dbReference>
<dbReference type="KEGG" id="tbn:TBH_C1099"/>
<dbReference type="RefSeq" id="WP_041066401.1">
    <property type="nucleotide sequence ID" value="NZ_AP012273.1"/>
</dbReference>
<dbReference type="PANTHER" id="PTHR30441:SF4">
    <property type="entry name" value="PROTEIN ASMA"/>
    <property type="match status" value="1"/>
</dbReference>
<evidence type="ECO:0000256" key="1">
    <source>
        <dbReference type="SAM" id="Phobius"/>
    </source>
</evidence>
<dbReference type="Proteomes" id="UP000031631">
    <property type="component" value="Chromosome"/>
</dbReference>
<dbReference type="InterPro" id="IPR007844">
    <property type="entry name" value="AsmA"/>
</dbReference>